<evidence type="ECO:0000256" key="1">
    <source>
        <dbReference type="SAM" id="Phobius"/>
    </source>
</evidence>
<evidence type="ECO:0000313" key="3">
    <source>
        <dbReference type="Proteomes" id="UP000469949"/>
    </source>
</evidence>
<name>A0A833N154_9HYPH</name>
<dbReference type="EMBL" id="WEKV01000004">
    <property type="protein sequence ID" value="KAB7787072.1"/>
    <property type="molecule type" value="Genomic_DNA"/>
</dbReference>
<feature type="transmembrane region" description="Helical" evidence="1">
    <location>
        <begin position="33"/>
        <end position="53"/>
    </location>
</feature>
<dbReference type="Proteomes" id="UP000469949">
    <property type="component" value="Unassembled WGS sequence"/>
</dbReference>
<reference evidence="2 3" key="1">
    <citation type="submission" date="2019-10" db="EMBL/GenBank/DDBJ databases">
        <title>Draft Genome Sequence of the Caffeine Degrading Methylotroph Methylorubrum populi PINKEL.</title>
        <authorList>
            <person name="Dawson S.C."/>
            <person name="Zhang X."/>
            <person name="Wright M.E."/>
            <person name="Sharma G."/>
            <person name="Langner J.T."/>
            <person name="Ditty J.L."/>
            <person name="Subuyuj G.A."/>
        </authorList>
    </citation>
    <scope>NUCLEOTIDE SEQUENCE [LARGE SCALE GENOMIC DNA]</scope>
    <source>
        <strain evidence="2 3">Pinkel</strain>
    </source>
</reference>
<keyword evidence="1" id="KW-1133">Transmembrane helix</keyword>
<protein>
    <submittedName>
        <fullName evidence="2">Uncharacterized protein</fullName>
    </submittedName>
</protein>
<evidence type="ECO:0000313" key="2">
    <source>
        <dbReference type="EMBL" id="KAB7787072.1"/>
    </source>
</evidence>
<keyword evidence="1" id="KW-0472">Membrane</keyword>
<comment type="caution">
    <text evidence="2">The sequence shown here is derived from an EMBL/GenBank/DDBJ whole genome shotgun (WGS) entry which is preliminary data.</text>
</comment>
<proteinExistence type="predicted"/>
<dbReference type="AlphaFoldDB" id="A0A833N154"/>
<dbReference type="RefSeq" id="WP_152275875.1">
    <property type="nucleotide sequence ID" value="NZ_CP136837.1"/>
</dbReference>
<organism evidence="2 3">
    <name type="scientific">Methylorubrum populi</name>
    <dbReference type="NCBI Taxonomy" id="223967"/>
    <lineage>
        <taxon>Bacteria</taxon>
        <taxon>Pseudomonadati</taxon>
        <taxon>Pseudomonadota</taxon>
        <taxon>Alphaproteobacteria</taxon>
        <taxon>Hyphomicrobiales</taxon>
        <taxon>Methylobacteriaceae</taxon>
        <taxon>Methylorubrum</taxon>
    </lineage>
</organism>
<keyword evidence="1" id="KW-0812">Transmembrane</keyword>
<feature type="transmembrane region" description="Helical" evidence="1">
    <location>
        <begin position="60"/>
        <end position="86"/>
    </location>
</feature>
<sequence>MMLAATVVVWMPALLFALGFALAHFTGCRVDEASAHPCLVAGIDIGGLLYALLMMGWLVVLLLPFMLLTLVIWLGIGLRALIGAWLP</sequence>
<gene>
    <name evidence="2" type="ORF">F8B43_0508</name>
</gene>
<accession>A0A833N154</accession>